<dbReference type="InterPro" id="IPR001932">
    <property type="entry name" value="PPM-type_phosphatase-like_dom"/>
</dbReference>
<dbReference type="SMART" id="SM00331">
    <property type="entry name" value="PP2C_SIG"/>
    <property type="match status" value="1"/>
</dbReference>
<keyword evidence="4" id="KW-1185">Reference proteome</keyword>
<name>A0A1D7UVK6_9LEPT</name>
<dbReference type="PANTHER" id="PTHR43156">
    <property type="entry name" value="STAGE II SPORULATION PROTEIN E-RELATED"/>
    <property type="match status" value="1"/>
</dbReference>
<sequence length="213" mass="24024">MGGDFYNIRKIGKQQIRIFIADAIGHGIQASLITMVIQNEYSSIFDLNLSPGELLTKLSKKFASRVGDVSPFFSRLLLDLDLDKNRILFASSGNPACILTGGEKLESLQLVGPYAGILPEHNYAELSYDLPQDFRLILFTDGLPDRFLFSGDENEFFSIEDWIRNRTDEPLKNVCKKLSNLANSLPLPDFKKDDITLLGIERSNLESPRFFDL</sequence>
<dbReference type="Gene3D" id="3.60.40.10">
    <property type="entry name" value="PPM-type phosphatase domain"/>
    <property type="match status" value="1"/>
</dbReference>
<reference evidence="3 4" key="1">
    <citation type="submission" date="2016-04" db="EMBL/GenBank/DDBJ databases">
        <title>Complete genome seqeunce of Leptospira alstonii serovar Room22.</title>
        <authorList>
            <person name="Nally J.E."/>
            <person name="Bayles D.O."/>
            <person name="Hurley D."/>
            <person name="Fanning S."/>
            <person name="McMahon B.J."/>
            <person name="Arent Z."/>
        </authorList>
    </citation>
    <scope>NUCLEOTIDE SEQUENCE [LARGE SCALE GENOMIC DNA]</scope>
    <source>
        <strain evidence="3 4">GWTS #1</strain>
    </source>
</reference>
<dbReference type="KEGG" id="laj:A0128_06755"/>
<keyword evidence="1" id="KW-0378">Hydrolase</keyword>
<dbReference type="RefSeq" id="WP_069606811.1">
    <property type="nucleotide sequence ID" value="NZ_CP015217.1"/>
</dbReference>
<dbReference type="Proteomes" id="UP000094197">
    <property type="component" value="Chromosome 1"/>
</dbReference>
<dbReference type="EMBL" id="CP015217">
    <property type="protein sequence ID" value="AOP33574.1"/>
    <property type="molecule type" value="Genomic_DNA"/>
</dbReference>
<protein>
    <recommendedName>
        <fullName evidence="2">PPM-type phosphatase domain-containing protein</fullName>
    </recommendedName>
</protein>
<dbReference type="InterPro" id="IPR036457">
    <property type="entry name" value="PPM-type-like_dom_sf"/>
</dbReference>
<dbReference type="Pfam" id="PF07228">
    <property type="entry name" value="SpoIIE"/>
    <property type="match status" value="1"/>
</dbReference>
<dbReference type="PANTHER" id="PTHR43156:SF2">
    <property type="entry name" value="STAGE II SPORULATION PROTEIN E"/>
    <property type="match status" value="1"/>
</dbReference>
<evidence type="ECO:0000259" key="2">
    <source>
        <dbReference type="SMART" id="SM00331"/>
    </source>
</evidence>
<evidence type="ECO:0000313" key="3">
    <source>
        <dbReference type="EMBL" id="AOP33574.1"/>
    </source>
</evidence>
<gene>
    <name evidence="3" type="ORF">A0128_06755</name>
</gene>
<dbReference type="GO" id="GO:0016791">
    <property type="term" value="F:phosphatase activity"/>
    <property type="evidence" value="ECO:0007669"/>
    <property type="project" value="TreeGrafter"/>
</dbReference>
<evidence type="ECO:0000256" key="1">
    <source>
        <dbReference type="ARBA" id="ARBA00022801"/>
    </source>
</evidence>
<feature type="domain" description="PPM-type phosphatase" evidence="2">
    <location>
        <begin position="1"/>
        <end position="202"/>
    </location>
</feature>
<evidence type="ECO:0000313" key="4">
    <source>
        <dbReference type="Proteomes" id="UP000094197"/>
    </source>
</evidence>
<accession>A0A1D7UVK6</accession>
<proteinExistence type="predicted"/>
<dbReference type="InterPro" id="IPR052016">
    <property type="entry name" value="Bact_Sigma-Reg"/>
</dbReference>
<dbReference type="AlphaFoldDB" id="A0A1D7UVK6"/>
<organism evidence="3 4">
    <name type="scientific">Leptospira tipperaryensis</name>
    <dbReference type="NCBI Taxonomy" id="2564040"/>
    <lineage>
        <taxon>Bacteria</taxon>
        <taxon>Pseudomonadati</taxon>
        <taxon>Spirochaetota</taxon>
        <taxon>Spirochaetia</taxon>
        <taxon>Leptospirales</taxon>
        <taxon>Leptospiraceae</taxon>
        <taxon>Leptospira</taxon>
    </lineage>
</organism>